<evidence type="ECO:0000256" key="4">
    <source>
        <dbReference type="ARBA" id="ARBA00022490"/>
    </source>
</evidence>
<name>A0A8C4Z3C4_GADMO</name>
<evidence type="ECO:0000256" key="10">
    <source>
        <dbReference type="ARBA" id="ARBA00037165"/>
    </source>
</evidence>
<dbReference type="GO" id="GO:0044782">
    <property type="term" value="P:cilium organization"/>
    <property type="evidence" value="ECO:0007669"/>
    <property type="project" value="TreeGrafter"/>
</dbReference>
<keyword evidence="5" id="KW-0970">Cilium biogenesis/degradation</keyword>
<feature type="compositionally biased region" description="Basic and acidic residues" evidence="12">
    <location>
        <begin position="272"/>
        <end position="285"/>
    </location>
</feature>
<protein>
    <recommendedName>
        <fullName evidence="11">Protein FAM161A</fullName>
    </recommendedName>
</protein>
<evidence type="ECO:0000256" key="2">
    <source>
        <dbReference type="ARBA" id="ARBA00004120"/>
    </source>
</evidence>
<comment type="function">
    <text evidence="10">Involved in ciliogenesis.</text>
</comment>
<feature type="compositionally biased region" description="Basic and acidic residues" evidence="12">
    <location>
        <begin position="190"/>
        <end position="201"/>
    </location>
</feature>
<proteinExistence type="inferred from homology"/>
<feature type="compositionally biased region" description="Basic and acidic residues" evidence="12">
    <location>
        <begin position="79"/>
        <end position="93"/>
    </location>
</feature>
<sequence length="406" mass="46428">MSCGLRKTCSALELRRVSGPSSDEDEGAGNEEEEGLCSSTKEQIKNMWLDFKLHPQHRHPSTSSLHSLPAGGGRKGKKDSKGRSHQEEEDKREAWRHRVTVPQPFAMTRREVERRQSGVKTRSEVELENLEMRRQLEELSECQKTFRASPVPAHVRLALYGELQEQPKRKRTEQQRVQSLRIAPKPFSFLERERRRKEQREQQQPQTSAQQDVKPFRAQPVPRAVYAAAAGEQAKEEQLYRSIKMQMRAKEMLHSSAMPPSMLARSLSQSKKGKEPVPGEGDFSHRPKINVDVPDFDAKHRLFRKHLESRKEVRPVTSCEPFTLRTSQIASNRDRVLASMEKEQRSPKPTRWPYVSPRALHTPTSSLCSSLSGSLELLPAKVTDASKKRQEAVRYLQRFTSGVPSA</sequence>
<dbReference type="Pfam" id="PF10595">
    <property type="entry name" value="FAM161A_B"/>
    <property type="match status" value="1"/>
</dbReference>
<comment type="similarity">
    <text evidence="3">Belongs to the FAM161 family.</text>
</comment>
<evidence type="ECO:0000256" key="8">
    <source>
        <dbReference type="ARBA" id="ARBA00023212"/>
    </source>
</evidence>
<dbReference type="GO" id="GO:0005814">
    <property type="term" value="C:centriole"/>
    <property type="evidence" value="ECO:0007669"/>
    <property type="project" value="UniProtKB-SubCell"/>
</dbReference>
<feature type="compositionally biased region" description="Basic and acidic residues" evidence="12">
    <location>
        <begin position="108"/>
        <end position="122"/>
    </location>
</feature>
<evidence type="ECO:0000313" key="14">
    <source>
        <dbReference type="Proteomes" id="UP000694546"/>
    </source>
</evidence>
<reference evidence="13" key="1">
    <citation type="submission" date="2025-08" db="UniProtKB">
        <authorList>
            <consortium name="Ensembl"/>
        </authorList>
    </citation>
    <scope>IDENTIFICATION</scope>
</reference>
<keyword evidence="6" id="KW-0175">Coiled coil</keyword>
<evidence type="ECO:0000313" key="13">
    <source>
        <dbReference type="Ensembl" id="ENSGMOP00000004883.2"/>
    </source>
</evidence>
<dbReference type="OMA" id="TASHCHL"/>
<dbReference type="PANTHER" id="PTHR21501">
    <property type="entry name" value="PROTEIN FAM-161"/>
    <property type="match status" value="1"/>
</dbReference>
<evidence type="ECO:0000256" key="1">
    <source>
        <dbReference type="ARBA" id="ARBA00004114"/>
    </source>
</evidence>
<keyword evidence="7" id="KW-0969">Cilium</keyword>
<dbReference type="Ensembl" id="ENSGMOT00000005024.2">
    <property type="protein sequence ID" value="ENSGMOP00000004883.2"/>
    <property type="gene ID" value="ENSGMOG00000004607.2"/>
</dbReference>
<evidence type="ECO:0000256" key="11">
    <source>
        <dbReference type="ARBA" id="ARBA00039949"/>
    </source>
</evidence>
<evidence type="ECO:0000256" key="6">
    <source>
        <dbReference type="ARBA" id="ARBA00023054"/>
    </source>
</evidence>
<comment type="subcellular location">
    <subcellularLocation>
        <location evidence="2">Cytoplasm</location>
        <location evidence="2">Cytoskeleton</location>
        <location evidence="2">Cilium basal body</location>
    </subcellularLocation>
    <subcellularLocation>
        <location evidence="1">Cytoplasm</location>
        <location evidence="1">Cytoskeleton</location>
        <location evidence="1">Microtubule organizing center</location>
        <location evidence="1">Centrosome</location>
        <location evidence="1">Centriole</location>
    </subcellularLocation>
</comment>
<dbReference type="InterPro" id="IPR051655">
    <property type="entry name" value="FAM161"/>
</dbReference>
<dbReference type="GO" id="GO:0005929">
    <property type="term" value="C:cilium"/>
    <property type="evidence" value="ECO:0007669"/>
    <property type="project" value="TreeGrafter"/>
</dbReference>
<feature type="region of interest" description="Disordered" evidence="12">
    <location>
        <begin position="14"/>
        <end position="122"/>
    </location>
</feature>
<organism evidence="13 14">
    <name type="scientific">Gadus morhua</name>
    <name type="common">Atlantic cod</name>
    <dbReference type="NCBI Taxonomy" id="8049"/>
    <lineage>
        <taxon>Eukaryota</taxon>
        <taxon>Metazoa</taxon>
        <taxon>Chordata</taxon>
        <taxon>Craniata</taxon>
        <taxon>Vertebrata</taxon>
        <taxon>Euteleostomi</taxon>
        <taxon>Actinopterygii</taxon>
        <taxon>Neopterygii</taxon>
        <taxon>Teleostei</taxon>
        <taxon>Neoteleostei</taxon>
        <taxon>Acanthomorphata</taxon>
        <taxon>Zeiogadaria</taxon>
        <taxon>Gadariae</taxon>
        <taxon>Gadiformes</taxon>
        <taxon>Gadoidei</taxon>
        <taxon>Gadidae</taxon>
        <taxon>Gadus</taxon>
    </lineage>
</organism>
<evidence type="ECO:0000256" key="12">
    <source>
        <dbReference type="SAM" id="MobiDB-lite"/>
    </source>
</evidence>
<feature type="region of interest" description="Disordered" evidence="12">
    <location>
        <begin position="166"/>
        <end position="218"/>
    </location>
</feature>
<dbReference type="GeneTree" id="ENSGT00940000157824"/>
<dbReference type="AlphaFoldDB" id="A0A8C4Z3C4"/>
<keyword evidence="8" id="KW-0206">Cytoskeleton</keyword>
<feature type="compositionally biased region" description="Acidic residues" evidence="12">
    <location>
        <begin position="22"/>
        <end position="35"/>
    </location>
</feature>
<keyword evidence="14" id="KW-1185">Reference proteome</keyword>
<evidence type="ECO:0000256" key="9">
    <source>
        <dbReference type="ARBA" id="ARBA00023273"/>
    </source>
</evidence>
<evidence type="ECO:0000256" key="5">
    <source>
        <dbReference type="ARBA" id="ARBA00022794"/>
    </source>
</evidence>
<dbReference type="InterPro" id="IPR019579">
    <property type="entry name" value="FAM161A/B"/>
</dbReference>
<feature type="region of interest" description="Disordered" evidence="12">
    <location>
        <begin position="267"/>
        <end position="290"/>
    </location>
</feature>
<accession>A0A8C4Z3C4</accession>
<keyword evidence="4" id="KW-0963">Cytoplasm</keyword>
<keyword evidence="9" id="KW-0966">Cell projection</keyword>
<evidence type="ECO:0000256" key="3">
    <source>
        <dbReference type="ARBA" id="ARBA00006663"/>
    </source>
</evidence>
<reference evidence="13" key="2">
    <citation type="submission" date="2025-09" db="UniProtKB">
        <authorList>
            <consortium name="Ensembl"/>
        </authorList>
    </citation>
    <scope>IDENTIFICATION</scope>
</reference>
<dbReference type="PANTHER" id="PTHR21501:SF3">
    <property type="entry name" value="PROTEIN FAM161A"/>
    <property type="match status" value="1"/>
</dbReference>
<evidence type="ECO:0000256" key="7">
    <source>
        <dbReference type="ARBA" id="ARBA00023069"/>
    </source>
</evidence>
<dbReference type="Proteomes" id="UP000694546">
    <property type="component" value="Chromosome 3"/>
</dbReference>